<dbReference type="Gene3D" id="3.40.50.1110">
    <property type="entry name" value="SGNH hydrolase"/>
    <property type="match status" value="1"/>
</dbReference>
<protein>
    <submittedName>
        <fullName evidence="2">Uncharacterized protein</fullName>
    </submittedName>
</protein>
<organism evidence="2 3">
    <name type="scientific">Dicentrarchus labrax</name>
    <name type="common">European seabass</name>
    <name type="synonym">Morone labrax</name>
    <dbReference type="NCBI Taxonomy" id="13489"/>
    <lineage>
        <taxon>Eukaryota</taxon>
        <taxon>Metazoa</taxon>
        <taxon>Chordata</taxon>
        <taxon>Craniata</taxon>
        <taxon>Vertebrata</taxon>
        <taxon>Euteleostomi</taxon>
        <taxon>Actinopterygii</taxon>
        <taxon>Neopterygii</taxon>
        <taxon>Teleostei</taxon>
        <taxon>Neoteleostei</taxon>
        <taxon>Acanthomorphata</taxon>
        <taxon>Eupercaria</taxon>
        <taxon>Moronidae</taxon>
        <taxon>Dicentrarchus</taxon>
    </lineage>
</organism>
<evidence type="ECO:0000313" key="3">
    <source>
        <dbReference type="Proteomes" id="UP000694389"/>
    </source>
</evidence>
<dbReference type="InterPro" id="IPR036514">
    <property type="entry name" value="SGNH_hydro_sf"/>
</dbReference>
<keyword evidence="3" id="KW-1185">Reference proteome</keyword>
<feature type="region of interest" description="Disordered" evidence="1">
    <location>
        <begin position="1"/>
        <end position="20"/>
    </location>
</feature>
<dbReference type="AlphaFoldDB" id="A0A8P4GD44"/>
<dbReference type="Proteomes" id="UP000694389">
    <property type="component" value="Unassembled WGS sequence"/>
</dbReference>
<evidence type="ECO:0000256" key="1">
    <source>
        <dbReference type="SAM" id="MobiDB-lite"/>
    </source>
</evidence>
<dbReference type="SUPFAM" id="SSF52266">
    <property type="entry name" value="SGNH hydrolase"/>
    <property type="match status" value="1"/>
</dbReference>
<accession>A0A8P4GD44</accession>
<evidence type="ECO:0000313" key="2">
    <source>
        <dbReference type="Ensembl" id="ENSDLAP00005077812.1"/>
    </source>
</evidence>
<name>A0A8P4GD44_DICLA</name>
<dbReference type="GeneTree" id="ENSGT00940000177140"/>
<reference evidence="2" key="2">
    <citation type="submission" date="2025-09" db="UniProtKB">
        <authorList>
            <consortium name="Ensembl"/>
        </authorList>
    </citation>
    <scope>IDENTIFICATION</scope>
</reference>
<dbReference type="Ensembl" id="ENSDLAT00005087944.1">
    <property type="protein sequence ID" value="ENSDLAP00005077812.1"/>
    <property type="gene ID" value="ENSDLAG00005032192.1"/>
</dbReference>
<reference evidence="2" key="1">
    <citation type="submission" date="2025-08" db="UniProtKB">
        <authorList>
            <consortium name="Ensembl"/>
        </authorList>
    </citation>
    <scope>IDENTIFICATION</scope>
</reference>
<feature type="compositionally biased region" description="Basic and acidic residues" evidence="1">
    <location>
        <begin position="8"/>
        <end position="20"/>
    </location>
</feature>
<sequence>MPRGKSFRRSEAAGRREAEREKVTVSGPVVTLFLVSRGTGTRHRVRKWPVSVTARQHKLVIPAESPDKKFVLIVGASHLRSIADGIVPMPEGMLSFGVMSTPGACASDLRTELLNADVPRTPDAVCIMAPSNNLTASRTPLEAGADFQKLLYSARSHWPNVFVLDFVPCLTVDPQLQEFMRQEFHRVAARMGIKYFSSSGHFPLNNLDLWSPDGVHLSDGEGMVVLTRLLWAAAYESLEDIIACSSRHPRVVVRGEVIVPRPSNPYEWTSVERGRKVIFAHCNFGVETDFLPSSGAPKKMKVQQQFVATPVALKECFIPLNPVRFSISMLAVMDAVVPSHLPTPECTAVPHDKTVICIQIVCVGFCFFLKLTPFKNCLSPKGAQVTPCVVDTSPEPSPATAVEVVAAAQEEEVGACYITHFTNVF</sequence>
<proteinExistence type="predicted"/>